<dbReference type="EMBL" id="FOSN01000019">
    <property type="protein sequence ID" value="SFK77462.1"/>
    <property type="molecule type" value="Genomic_DNA"/>
</dbReference>
<feature type="domain" description="GIY-YIG catalytic" evidence="1">
    <location>
        <begin position="56"/>
        <end position="167"/>
    </location>
</feature>
<gene>
    <name evidence="2" type="ORF">SAMN05444581_11938</name>
</gene>
<protein>
    <recommendedName>
        <fullName evidence="1">GIY-YIG catalytic domain-containing protein</fullName>
    </recommendedName>
</protein>
<dbReference type="InterPro" id="IPR049311">
    <property type="entry name" value="GIY_YIG_cat"/>
</dbReference>
<evidence type="ECO:0000259" key="1">
    <source>
        <dbReference type="Pfam" id="PF20815"/>
    </source>
</evidence>
<accession>A0A1I4C8L9</accession>
<reference evidence="2 3" key="1">
    <citation type="submission" date="2016-10" db="EMBL/GenBank/DDBJ databases">
        <authorList>
            <person name="de Groot N.N."/>
        </authorList>
    </citation>
    <scope>NUCLEOTIDE SEQUENCE [LARGE SCALE GENOMIC DNA]</scope>
    <source>
        <strain evidence="2 3">NE2</strain>
    </source>
</reference>
<proteinExistence type="predicted"/>
<sequence length="211" mass="23365">MRRRSVDASMTDLPKVKDHLLSSRFGADDLPPEDGTGVYAFFLAGSTVLAGMRAEPRGLIYVGAAESSADVRDQFACADSGFSTLRRSLGALLKEQLRLRAIPRGLPQSKATRNYRFCDNSELRLALWMRANLRYGFILVPREVKSVARALIADLGPPLNLIHWPNPQGPYLRALRAICRDEAHRFLGSPGNDRAALPEFEAGTPRLFRGD</sequence>
<evidence type="ECO:0000313" key="3">
    <source>
        <dbReference type="Proteomes" id="UP000198755"/>
    </source>
</evidence>
<name>A0A1I4C8L9_9HYPH</name>
<keyword evidence="3" id="KW-1185">Reference proteome</keyword>
<dbReference type="STRING" id="1612308.SAMN05444581_11938"/>
<evidence type="ECO:0000313" key="2">
    <source>
        <dbReference type="EMBL" id="SFK77462.1"/>
    </source>
</evidence>
<dbReference type="Proteomes" id="UP000198755">
    <property type="component" value="Unassembled WGS sequence"/>
</dbReference>
<organism evidence="2 3">
    <name type="scientific">Methylocapsa palsarum</name>
    <dbReference type="NCBI Taxonomy" id="1612308"/>
    <lineage>
        <taxon>Bacteria</taxon>
        <taxon>Pseudomonadati</taxon>
        <taxon>Pseudomonadota</taxon>
        <taxon>Alphaproteobacteria</taxon>
        <taxon>Hyphomicrobiales</taxon>
        <taxon>Beijerinckiaceae</taxon>
        <taxon>Methylocapsa</taxon>
    </lineage>
</organism>
<dbReference type="Pfam" id="PF20815">
    <property type="entry name" value="GIY_YIG_2"/>
    <property type="match status" value="1"/>
</dbReference>
<dbReference type="AlphaFoldDB" id="A0A1I4C8L9"/>